<evidence type="ECO:0000313" key="2">
    <source>
        <dbReference type="EMBL" id="OMO67056.1"/>
    </source>
</evidence>
<gene>
    <name evidence="2" type="ORF">COLO4_30243</name>
</gene>
<feature type="compositionally biased region" description="Gly residues" evidence="1">
    <location>
        <begin position="139"/>
        <end position="149"/>
    </location>
</feature>
<proteinExistence type="predicted"/>
<evidence type="ECO:0000313" key="3">
    <source>
        <dbReference type="Proteomes" id="UP000187203"/>
    </source>
</evidence>
<feature type="compositionally biased region" description="Polar residues" evidence="1">
    <location>
        <begin position="465"/>
        <end position="496"/>
    </location>
</feature>
<name>A0A1R3H9W9_9ROSI</name>
<feature type="compositionally biased region" description="Low complexity" evidence="1">
    <location>
        <begin position="125"/>
        <end position="138"/>
    </location>
</feature>
<evidence type="ECO:0000256" key="1">
    <source>
        <dbReference type="SAM" id="MobiDB-lite"/>
    </source>
</evidence>
<feature type="region of interest" description="Disordered" evidence="1">
    <location>
        <begin position="389"/>
        <end position="427"/>
    </location>
</feature>
<keyword evidence="3" id="KW-1185">Reference proteome</keyword>
<feature type="region of interest" description="Disordered" evidence="1">
    <location>
        <begin position="95"/>
        <end position="157"/>
    </location>
</feature>
<dbReference type="PANTHER" id="PTHR31973">
    <property type="entry name" value="POLYPROTEIN, PUTATIVE-RELATED"/>
    <property type="match status" value="1"/>
</dbReference>
<dbReference type="PANTHER" id="PTHR31973:SF197">
    <property type="entry name" value="SWIM-TYPE DOMAIN-CONTAINING PROTEIN"/>
    <property type="match status" value="1"/>
</dbReference>
<feature type="region of interest" description="Disordered" evidence="1">
    <location>
        <begin position="527"/>
        <end position="557"/>
    </location>
</feature>
<dbReference type="AlphaFoldDB" id="A0A1R3H9W9"/>
<dbReference type="OrthoDB" id="1888602at2759"/>
<evidence type="ECO:0008006" key="4">
    <source>
        <dbReference type="Google" id="ProtNLM"/>
    </source>
</evidence>
<protein>
    <recommendedName>
        <fullName evidence="4">MULE transposase domain-containing protein</fullName>
    </recommendedName>
</protein>
<accession>A0A1R3H9W9</accession>
<organism evidence="2 3">
    <name type="scientific">Corchorus olitorius</name>
    <dbReference type="NCBI Taxonomy" id="93759"/>
    <lineage>
        <taxon>Eukaryota</taxon>
        <taxon>Viridiplantae</taxon>
        <taxon>Streptophyta</taxon>
        <taxon>Embryophyta</taxon>
        <taxon>Tracheophyta</taxon>
        <taxon>Spermatophyta</taxon>
        <taxon>Magnoliopsida</taxon>
        <taxon>eudicotyledons</taxon>
        <taxon>Gunneridae</taxon>
        <taxon>Pentapetalae</taxon>
        <taxon>rosids</taxon>
        <taxon>malvids</taxon>
        <taxon>Malvales</taxon>
        <taxon>Malvaceae</taxon>
        <taxon>Grewioideae</taxon>
        <taxon>Apeibeae</taxon>
        <taxon>Corchorus</taxon>
    </lineage>
</organism>
<dbReference type="EMBL" id="AWUE01020681">
    <property type="protein sequence ID" value="OMO67056.1"/>
    <property type="molecule type" value="Genomic_DNA"/>
</dbReference>
<sequence length="557" mass="61288">MAFFMGEIRFHYYGRFVGDGESLEYVDGIVDNLTVDPDRLSHIELLGILDDAGEVLVMCDDLSIHGSVDIYVEHGVDDPEDAYLLIDGVEDVGEDGVVGDHGLGEQNAEQPAGDDHVGEQGLGDNGDANLNGQADIGDGQLGGDGGNGQGENNNIDDGQNVEVEVEDIDEVAVNATFDDFETSLEEMVQQGINKVRNDGEGSVEGASDDEVEEGPFIGLDGSFLKSLTKGELLVVVGRDGNNQMFPFTWALVEVECIESWLWFLENLSKDIDFRDGNTRPAAFPIRSTSLCLRKHVNNAMRSWNFPKSNYQEEERPTQKPSKINYWNLYEWCKCRSRGMEVGIATTQFASENAERTNGHAIANVNTTNQIPANAQSTTLHEKLNVAPMPREENARNVRATVNRATTLTQGEASSSKRPSKNKRPPKAYYRALVGRVILENDGRVISSTEPEFRIGLKSVAKMQGRSGNPNVQRSRPANLQRSVATSSVGSQPSGRQILNPEMTNERIINIGDPNIKKTRTHTDLFHGTQESGVEDSFIQSLNPSKTGKGKQKDPWRF</sequence>
<comment type="caution">
    <text evidence="2">The sequence shown here is derived from an EMBL/GenBank/DDBJ whole genome shotgun (WGS) entry which is preliminary data.</text>
</comment>
<feature type="region of interest" description="Disordered" evidence="1">
    <location>
        <begin position="461"/>
        <end position="497"/>
    </location>
</feature>
<dbReference type="Proteomes" id="UP000187203">
    <property type="component" value="Unassembled WGS sequence"/>
</dbReference>
<feature type="compositionally biased region" description="Polar residues" evidence="1">
    <location>
        <begin position="402"/>
        <end position="412"/>
    </location>
</feature>
<reference evidence="3" key="1">
    <citation type="submission" date="2013-09" db="EMBL/GenBank/DDBJ databases">
        <title>Corchorus olitorius genome sequencing.</title>
        <authorList>
            <person name="Alam M."/>
            <person name="Haque M.S."/>
            <person name="Islam M.S."/>
            <person name="Emdad E.M."/>
            <person name="Islam M.M."/>
            <person name="Ahmed B."/>
            <person name="Halim A."/>
            <person name="Hossen Q.M.M."/>
            <person name="Hossain M.Z."/>
            <person name="Ahmed R."/>
            <person name="Khan M.M."/>
            <person name="Islam R."/>
            <person name="Rashid M.M."/>
            <person name="Khan S.A."/>
            <person name="Rahman M.S."/>
            <person name="Alam M."/>
            <person name="Yahiya A.S."/>
            <person name="Khan M.S."/>
            <person name="Azam M.S."/>
            <person name="Haque T."/>
            <person name="Lashkar M.Z.H."/>
            <person name="Akhand A.I."/>
            <person name="Morshed G."/>
            <person name="Roy S."/>
            <person name="Uddin K.S."/>
            <person name="Rabeya T."/>
            <person name="Hossain A.S."/>
            <person name="Chowdhury A."/>
            <person name="Snigdha A.R."/>
            <person name="Mortoza M.S."/>
            <person name="Matin S.A."/>
            <person name="Hoque S.M.E."/>
            <person name="Islam M.K."/>
            <person name="Roy D.K."/>
            <person name="Haider R."/>
            <person name="Moosa M.M."/>
            <person name="Elias S.M."/>
            <person name="Hasan A.M."/>
            <person name="Jahan S."/>
            <person name="Shafiuddin M."/>
            <person name="Mahmood N."/>
            <person name="Shommy N.S."/>
        </authorList>
    </citation>
    <scope>NUCLEOTIDE SEQUENCE [LARGE SCALE GENOMIC DNA]</scope>
    <source>
        <strain evidence="3">cv. O-4</strain>
    </source>
</reference>